<gene>
    <name evidence="1" type="ORF">DERYTH_LOCUS7728</name>
</gene>
<evidence type="ECO:0000313" key="2">
    <source>
        <dbReference type="Proteomes" id="UP000789405"/>
    </source>
</evidence>
<dbReference type="OrthoDB" id="2433378at2759"/>
<accession>A0A9N9CIG6</accession>
<dbReference type="Proteomes" id="UP000789405">
    <property type="component" value="Unassembled WGS sequence"/>
</dbReference>
<proteinExistence type="predicted"/>
<comment type="caution">
    <text evidence="1">The sequence shown here is derived from an EMBL/GenBank/DDBJ whole genome shotgun (WGS) entry which is preliminary data.</text>
</comment>
<reference evidence="1" key="1">
    <citation type="submission" date="2021-06" db="EMBL/GenBank/DDBJ databases">
        <authorList>
            <person name="Kallberg Y."/>
            <person name="Tangrot J."/>
            <person name="Rosling A."/>
        </authorList>
    </citation>
    <scope>NUCLEOTIDE SEQUENCE</scope>
    <source>
        <strain evidence="1">MA453B</strain>
    </source>
</reference>
<protein>
    <submittedName>
        <fullName evidence="1">23763_t:CDS:1</fullName>
    </submittedName>
</protein>
<dbReference type="EMBL" id="CAJVPY010003823">
    <property type="protein sequence ID" value="CAG8602738.1"/>
    <property type="molecule type" value="Genomic_DNA"/>
</dbReference>
<evidence type="ECO:0000313" key="1">
    <source>
        <dbReference type="EMBL" id="CAG8602738.1"/>
    </source>
</evidence>
<name>A0A9N9CIG6_9GLOM</name>
<dbReference type="AlphaFoldDB" id="A0A9N9CIG6"/>
<sequence>MPKRMTFTDLQRHKLCIYTYNKPSNSKTKHHRTVTYSELDLALKKFMLIYQYRTVLTNALLVEKAKSLANGLKNLQKLQEEAAFVDIVAINNIMLSIKDRLKPDHILATQQLSEYKKIRNASQLYCVQILMVLSK</sequence>
<keyword evidence="2" id="KW-1185">Reference proteome</keyword>
<organism evidence="1 2">
    <name type="scientific">Dentiscutata erythropus</name>
    <dbReference type="NCBI Taxonomy" id="1348616"/>
    <lineage>
        <taxon>Eukaryota</taxon>
        <taxon>Fungi</taxon>
        <taxon>Fungi incertae sedis</taxon>
        <taxon>Mucoromycota</taxon>
        <taxon>Glomeromycotina</taxon>
        <taxon>Glomeromycetes</taxon>
        <taxon>Diversisporales</taxon>
        <taxon>Gigasporaceae</taxon>
        <taxon>Dentiscutata</taxon>
    </lineage>
</organism>